<keyword evidence="3" id="KW-1133">Transmembrane helix</keyword>
<feature type="compositionally biased region" description="Polar residues" evidence="2">
    <location>
        <begin position="503"/>
        <end position="527"/>
    </location>
</feature>
<evidence type="ECO:0000313" key="6">
    <source>
        <dbReference type="Proteomes" id="UP000319817"/>
    </source>
</evidence>
<dbReference type="Gene3D" id="2.30.42.10">
    <property type="match status" value="2"/>
</dbReference>
<accession>A0A517NXI5</accession>
<feature type="region of interest" description="Disordered" evidence="2">
    <location>
        <begin position="83"/>
        <end position="212"/>
    </location>
</feature>
<feature type="compositionally biased region" description="Polar residues" evidence="2">
    <location>
        <begin position="431"/>
        <end position="476"/>
    </location>
</feature>
<feature type="region of interest" description="Disordered" evidence="2">
    <location>
        <begin position="583"/>
        <end position="620"/>
    </location>
</feature>
<feature type="compositionally biased region" description="Polar residues" evidence="2">
    <location>
        <begin position="163"/>
        <end position="172"/>
    </location>
</feature>
<feature type="domain" description="PDZ" evidence="4">
    <location>
        <begin position="347"/>
        <end position="398"/>
    </location>
</feature>
<feature type="region of interest" description="Disordered" evidence="2">
    <location>
        <begin position="431"/>
        <end position="548"/>
    </location>
</feature>
<dbReference type="InterPro" id="IPR036034">
    <property type="entry name" value="PDZ_sf"/>
</dbReference>
<evidence type="ECO:0000256" key="3">
    <source>
        <dbReference type="SAM" id="Phobius"/>
    </source>
</evidence>
<evidence type="ECO:0000256" key="1">
    <source>
        <dbReference type="ARBA" id="ARBA00001947"/>
    </source>
</evidence>
<dbReference type="PROSITE" id="PS50106">
    <property type="entry name" value="PDZ"/>
    <property type="match status" value="2"/>
</dbReference>
<dbReference type="InterPro" id="IPR004387">
    <property type="entry name" value="Pept_M50_Zn"/>
</dbReference>
<gene>
    <name evidence="5" type="primary">degP1</name>
    <name evidence="5" type="ORF">K239x_38300</name>
</gene>
<feature type="compositionally biased region" description="Low complexity" evidence="2">
    <location>
        <begin position="146"/>
        <end position="162"/>
    </location>
</feature>
<feature type="compositionally biased region" description="Polar residues" evidence="2">
    <location>
        <begin position="193"/>
        <end position="212"/>
    </location>
</feature>
<evidence type="ECO:0000313" key="5">
    <source>
        <dbReference type="EMBL" id="QDT11830.1"/>
    </source>
</evidence>
<keyword evidence="3" id="KW-0472">Membrane</keyword>
<keyword evidence="3" id="KW-0812">Transmembrane</keyword>
<organism evidence="5 6">
    <name type="scientific">Stieleria marina</name>
    <dbReference type="NCBI Taxonomy" id="1930275"/>
    <lineage>
        <taxon>Bacteria</taxon>
        <taxon>Pseudomonadati</taxon>
        <taxon>Planctomycetota</taxon>
        <taxon>Planctomycetia</taxon>
        <taxon>Pirellulales</taxon>
        <taxon>Pirellulaceae</taxon>
        <taxon>Stieleria</taxon>
    </lineage>
</organism>
<feature type="compositionally biased region" description="Polar residues" evidence="2">
    <location>
        <begin position="114"/>
        <end position="127"/>
    </location>
</feature>
<dbReference type="SUPFAM" id="SSF50156">
    <property type="entry name" value="PDZ domain-like"/>
    <property type="match status" value="2"/>
</dbReference>
<feature type="domain" description="PDZ" evidence="4">
    <location>
        <begin position="204"/>
        <end position="267"/>
    </location>
</feature>
<name>A0A517NXI5_9BACT</name>
<dbReference type="InterPro" id="IPR001478">
    <property type="entry name" value="PDZ"/>
</dbReference>
<dbReference type="GO" id="GO:0004222">
    <property type="term" value="F:metalloendopeptidase activity"/>
    <property type="evidence" value="ECO:0007669"/>
    <property type="project" value="InterPro"/>
</dbReference>
<dbReference type="Pfam" id="PF13180">
    <property type="entry name" value="PDZ_2"/>
    <property type="match status" value="2"/>
</dbReference>
<dbReference type="PANTHER" id="PTHR42837">
    <property type="entry name" value="REGULATOR OF SIGMA-E PROTEASE RSEP"/>
    <property type="match status" value="1"/>
</dbReference>
<keyword evidence="6" id="KW-1185">Reference proteome</keyword>
<feature type="compositionally biased region" description="Gly residues" evidence="2">
    <location>
        <begin position="488"/>
        <end position="501"/>
    </location>
</feature>
<keyword evidence="5" id="KW-0645">Protease</keyword>
<evidence type="ECO:0000259" key="4">
    <source>
        <dbReference type="PROSITE" id="PS50106"/>
    </source>
</evidence>
<dbReference type="EMBL" id="CP036526">
    <property type="protein sequence ID" value="QDT11830.1"/>
    <property type="molecule type" value="Genomic_DNA"/>
</dbReference>
<dbReference type="GO" id="GO:0006508">
    <property type="term" value="P:proteolysis"/>
    <property type="evidence" value="ECO:0007669"/>
    <property type="project" value="UniProtKB-KW"/>
</dbReference>
<feature type="transmembrane region" description="Helical" evidence="3">
    <location>
        <begin position="44"/>
        <end position="63"/>
    </location>
</feature>
<dbReference type="PANTHER" id="PTHR42837:SF2">
    <property type="entry name" value="MEMBRANE METALLOPROTEASE ARASP2, CHLOROPLASTIC-RELATED"/>
    <property type="match status" value="1"/>
</dbReference>
<proteinExistence type="predicted"/>
<comment type="cofactor">
    <cofactor evidence="1">
        <name>Zn(2+)</name>
        <dbReference type="ChEBI" id="CHEBI:29105"/>
    </cofactor>
</comment>
<feature type="compositionally biased region" description="Polar residues" evidence="2">
    <location>
        <begin position="302"/>
        <end position="335"/>
    </location>
</feature>
<keyword evidence="5" id="KW-0378">Hydrolase</keyword>
<dbReference type="Proteomes" id="UP000319817">
    <property type="component" value="Chromosome"/>
</dbReference>
<dbReference type="OrthoDB" id="291958at2"/>
<protein>
    <submittedName>
        <fullName evidence="5">Putative periplasmic serine endoprotease DegP-like</fullName>
        <ecNumber evidence="5">3.4.21.107</ecNumber>
    </submittedName>
</protein>
<feature type="transmembrane region" description="Helical" evidence="3">
    <location>
        <begin position="12"/>
        <end position="32"/>
    </location>
</feature>
<sequence>MTHPQRTAQPSMAQIFMAQIFMARLSLARPFFAQARATRFYSAPFYSARSIVLVALAGAFVSLGDSPDANGQLFRRLRQRVQAAAPQPQYRPQYRPQVPAQTQQPGATGLRAGTRSTGDTTNRSNSPVIVIDPRTGRRVLVQPRPAAAANSASDSARANASATETNKPSSDGKTAPSDGSGPSQTKRFGESILRSNSPGNQSASTSNNQPAKSTLGIRVAPASGIGAGLNVISIRSESKADDAGLKVGDRILFFNGQPTPDVQSLSQFITRLPPGQIVTLRVGRGGRIGDIRVPLTAAPIARTTSPSSSNADPRVVQNQTGQSRSNLRNETSADQSPDKRTSAKHPSDNGVRLGIDIEDQPGSRGVIVLSVDPNSPAAMAGLQRGDRIVSIDGRMVVGTDAFARELSGRSPQLPMAVQLVRQNQLRASTISFQTPAKSTSPDNAASTNGLATGQSPTNSQNANTKKSGNSILQPSESKPDDSKNAGSVLGGVGSMLGGLFGGNSASTGNQPDGNAATAPTSDPSSLPATDAGEKAATSDSANTDVIDPVNGVVDEMALDDDEPINQAIFAQPVDTLQIPERKFDAPNQRNRAKLDPPSAAKITPPAKAEQKATPAPTDATAQKISELQAEVERLKKLIEPNKAK</sequence>
<dbReference type="SMART" id="SM00228">
    <property type="entry name" value="PDZ"/>
    <property type="match status" value="2"/>
</dbReference>
<dbReference type="GO" id="GO:0016020">
    <property type="term" value="C:membrane"/>
    <property type="evidence" value="ECO:0007669"/>
    <property type="project" value="InterPro"/>
</dbReference>
<feature type="region of interest" description="Disordered" evidence="2">
    <location>
        <begin position="299"/>
        <end position="358"/>
    </location>
</feature>
<dbReference type="EC" id="3.4.21.107" evidence="5"/>
<feature type="compositionally biased region" description="Basic and acidic residues" evidence="2">
    <location>
        <begin position="336"/>
        <end position="347"/>
    </location>
</feature>
<evidence type="ECO:0000256" key="2">
    <source>
        <dbReference type="SAM" id="MobiDB-lite"/>
    </source>
</evidence>
<reference evidence="5 6" key="1">
    <citation type="submission" date="2019-02" db="EMBL/GenBank/DDBJ databases">
        <title>Deep-cultivation of Planctomycetes and their phenomic and genomic characterization uncovers novel biology.</title>
        <authorList>
            <person name="Wiegand S."/>
            <person name="Jogler M."/>
            <person name="Boedeker C."/>
            <person name="Pinto D."/>
            <person name="Vollmers J."/>
            <person name="Rivas-Marin E."/>
            <person name="Kohn T."/>
            <person name="Peeters S.H."/>
            <person name="Heuer A."/>
            <person name="Rast P."/>
            <person name="Oberbeckmann S."/>
            <person name="Bunk B."/>
            <person name="Jeske O."/>
            <person name="Meyerdierks A."/>
            <person name="Storesund J.E."/>
            <person name="Kallscheuer N."/>
            <person name="Luecker S."/>
            <person name="Lage O.M."/>
            <person name="Pohl T."/>
            <person name="Merkel B.J."/>
            <person name="Hornburger P."/>
            <person name="Mueller R.-W."/>
            <person name="Bruemmer F."/>
            <person name="Labrenz M."/>
            <person name="Spormann A.M."/>
            <person name="Op den Camp H."/>
            <person name="Overmann J."/>
            <person name="Amann R."/>
            <person name="Jetten M.S.M."/>
            <person name="Mascher T."/>
            <person name="Medema M.H."/>
            <person name="Devos D.P."/>
            <person name="Kaster A.-K."/>
            <person name="Ovreas L."/>
            <person name="Rohde M."/>
            <person name="Galperin M.Y."/>
            <person name="Jogler C."/>
        </authorList>
    </citation>
    <scope>NUCLEOTIDE SEQUENCE [LARGE SCALE GENOMIC DNA]</scope>
    <source>
        <strain evidence="5 6">K23_9</strain>
    </source>
</reference>
<feature type="compositionally biased region" description="Low complexity" evidence="2">
    <location>
        <begin position="83"/>
        <end position="101"/>
    </location>
</feature>
<dbReference type="AlphaFoldDB" id="A0A517NXI5"/>